<dbReference type="Proteomes" id="UP000283374">
    <property type="component" value="Unassembled WGS sequence"/>
</dbReference>
<reference evidence="3 4" key="1">
    <citation type="submission" date="2018-08" db="EMBL/GenBank/DDBJ databases">
        <title>Cellulomonas rhizosphaerae sp. nov., a novel actinomycete isolated from soil.</title>
        <authorList>
            <person name="Tian Y."/>
        </authorList>
    </citation>
    <scope>NUCLEOTIDE SEQUENCE [LARGE SCALE GENOMIC DNA]</scope>
    <source>
        <strain evidence="3 4">NEAU-TCZ24</strain>
    </source>
</reference>
<keyword evidence="4" id="KW-1185">Reference proteome</keyword>
<feature type="domain" description="Histidine kinase/HSP90-like ATPase" evidence="2">
    <location>
        <begin position="11"/>
        <end position="120"/>
    </location>
</feature>
<dbReference type="AlphaFoldDB" id="A0A413RH08"/>
<gene>
    <name evidence="3" type="ORF">D1825_17375</name>
</gene>
<evidence type="ECO:0000256" key="1">
    <source>
        <dbReference type="ARBA" id="ARBA00022527"/>
    </source>
</evidence>
<dbReference type="PANTHER" id="PTHR35526:SF3">
    <property type="entry name" value="ANTI-SIGMA-F FACTOR RSBW"/>
    <property type="match status" value="1"/>
</dbReference>
<comment type="caution">
    <text evidence="3">The sequence shown here is derived from an EMBL/GenBank/DDBJ whole genome shotgun (WGS) entry which is preliminary data.</text>
</comment>
<dbReference type="EMBL" id="QWKP01000223">
    <property type="protein sequence ID" value="RHA37066.1"/>
    <property type="molecule type" value="Genomic_DNA"/>
</dbReference>
<dbReference type="GO" id="GO:0004674">
    <property type="term" value="F:protein serine/threonine kinase activity"/>
    <property type="evidence" value="ECO:0007669"/>
    <property type="project" value="UniProtKB-KW"/>
</dbReference>
<keyword evidence="1" id="KW-0808">Transferase</keyword>
<dbReference type="CDD" id="cd16936">
    <property type="entry name" value="HATPase_RsbW-like"/>
    <property type="match status" value="1"/>
</dbReference>
<dbReference type="GO" id="GO:0005524">
    <property type="term" value="F:ATP binding"/>
    <property type="evidence" value="ECO:0007669"/>
    <property type="project" value="UniProtKB-KW"/>
</dbReference>
<name>A0A413RH08_9CELL</name>
<dbReference type="InterPro" id="IPR003594">
    <property type="entry name" value="HATPase_dom"/>
</dbReference>
<dbReference type="Pfam" id="PF13581">
    <property type="entry name" value="HATPase_c_2"/>
    <property type="match status" value="1"/>
</dbReference>
<dbReference type="PANTHER" id="PTHR35526">
    <property type="entry name" value="ANTI-SIGMA-F FACTOR RSBW-RELATED"/>
    <property type="match status" value="1"/>
</dbReference>
<dbReference type="Gene3D" id="3.30.565.10">
    <property type="entry name" value="Histidine kinase-like ATPase, C-terminal domain"/>
    <property type="match status" value="1"/>
</dbReference>
<keyword evidence="3" id="KW-0547">Nucleotide-binding</keyword>
<evidence type="ECO:0000313" key="3">
    <source>
        <dbReference type="EMBL" id="RHA37066.1"/>
    </source>
</evidence>
<keyword evidence="1" id="KW-0723">Serine/threonine-protein kinase</keyword>
<dbReference type="InterPro" id="IPR036890">
    <property type="entry name" value="HATPase_C_sf"/>
</dbReference>
<proteinExistence type="predicted"/>
<keyword evidence="3" id="KW-0067">ATP-binding</keyword>
<sequence>MRAERTVDPHYRAVAPARHWAADRLAEAGIPPERRDLLVLLVSELVTNAVEHAWPPVILRVDVDDERIRVEATDSHRDEPVLRDAPPTDGGGRGVWLIDRLASDWGSQVDESGECKTVWFELRSDDHAGVTQFTA</sequence>
<evidence type="ECO:0000259" key="2">
    <source>
        <dbReference type="Pfam" id="PF13581"/>
    </source>
</evidence>
<dbReference type="SUPFAM" id="SSF55874">
    <property type="entry name" value="ATPase domain of HSP90 chaperone/DNA topoisomerase II/histidine kinase"/>
    <property type="match status" value="1"/>
</dbReference>
<accession>A0A413RH08</accession>
<keyword evidence="1" id="KW-0418">Kinase</keyword>
<organism evidence="3 4">
    <name type="scientific">Cellulomonas rhizosphaerae</name>
    <dbReference type="NCBI Taxonomy" id="2293719"/>
    <lineage>
        <taxon>Bacteria</taxon>
        <taxon>Bacillati</taxon>
        <taxon>Actinomycetota</taxon>
        <taxon>Actinomycetes</taxon>
        <taxon>Micrococcales</taxon>
        <taxon>Cellulomonadaceae</taxon>
        <taxon>Cellulomonas</taxon>
    </lineage>
</organism>
<dbReference type="InterPro" id="IPR050267">
    <property type="entry name" value="Anti-sigma-factor_SerPK"/>
</dbReference>
<dbReference type="OrthoDB" id="4828148at2"/>
<protein>
    <submittedName>
        <fullName evidence="3">ATP-binding protein</fullName>
    </submittedName>
</protein>
<evidence type="ECO:0000313" key="4">
    <source>
        <dbReference type="Proteomes" id="UP000283374"/>
    </source>
</evidence>